<dbReference type="STRING" id="1265819.PGRAN_09406"/>
<dbReference type="GO" id="GO:0016757">
    <property type="term" value="F:glycosyltransferase activity"/>
    <property type="evidence" value="ECO:0007669"/>
    <property type="project" value="InterPro"/>
</dbReference>
<evidence type="ECO:0000259" key="1">
    <source>
        <dbReference type="Pfam" id="PF00534"/>
    </source>
</evidence>
<evidence type="ECO:0000313" key="3">
    <source>
        <dbReference type="Proteomes" id="UP000019253"/>
    </source>
</evidence>
<keyword evidence="2" id="KW-0808">Transferase</keyword>
<dbReference type="Pfam" id="PF00534">
    <property type="entry name" value="Glycos_transf_1"/>
    <property type="match status" value="1"/>
</dbReference>
<comment type="caution">
    <text evidence="2">The sequence shown here is derived from an EMBL/GenBank/DDBJ whole genome shotgun (WGS) entry which is preliminary data.</text>
</comment>
<feature type="domain" description="Glycosyl transferase family 1" evidence="1">
    <location>
        <begin position="2"/>
        <end position="96"/>
    </location>
</feature>
<dbReference type="InterPro" id="IPR001296">
    <property type="entry name" value="Glyco_trans_1"/>
</dbReference>
<dbReference type="InterPro" id="IPR050194">
    <property type="entry name" value="Glycosyltransferase_grp1"/>
</dbReference>
<dbReference type="SUPFAM" id="SSF53756">
    <property type="entry name" value="UDP-Glycosyltransferase/glycogen phosphorylase"/>
    <property type="match status" value="1"/>
</dbReference>
<protein>
    <submittedName>
        <fullName evidence="2">Glycosyl transferases group 1 family protein</fullName>
    </submittedName>
</protein>
<keyword evidence="3" id="KW-1185">Reference proteome</keyword>
<dbReference type="PATRIC" id="fig|1265819.5.peg.1876"/>
<name>W7BS93_9LIST</name>
<dbReference type="AlphaFoldDB" id="W7BS93"/>
<dbReference type="CDD" id="cd03801">
    <property type="entry name" value="GT4_PimA-like"/>
    <property type="match status" value="1"/>
</dbReference>
<dbReference type="Gene3D" id="3.40.50.2000">
    <property type="entry name" value="Glycogen Phosphorylase B"/>
    <property type="match status" value="1"/>
</dbReference>
<reference evidence="2 3" key="1">
    <citation type="journal article" date="2014" name="Int. J. Syst. Evol. Microbiol.">
        <title>Listeria floridensis sp. nov., Listeria aquatica sp. nov., Listeria cornellensis sp. nov., Listeria riparia sp. nov. and Listeria grandensis sp. nov., from agricultural and natural environments.</title>
        <authorList>
            <person name="den Bakker H.C."/>
            <person name="Warchocki S."/>
            <person name="Wright E.M."/>
            <person name="Allred A.F."/>
            <person name="Ahlstrom C."/>
            <person name="Manuel C.S."/>
            <person name="Stasiewicz M.J."/>
            <person name="Burrell A."/>
            <person name="Roof S."/>
            <person name="Strawn L."/>
            <person name="Fortes E.D."/>
            <person name="Nightingale K.K."/>
            <person name="Kephart D."/>
            <person name="Wiedmann M."/>
        </authorList>
    </citation>
    <scope>NUCLEOTIDE SEQUENCE [LARGE SCALE GENOMIC DNA]</scope>
    <source>
        <strain evidence="3">FSL F6-971</strain>
    </source>
</reference>
<dbReference type="PANTHER" id="PTHR45947">
    <property type="entry name" value="SULFOQUINOVOSYL TRANSFERASE SQD2"/>
    <property type="match status" value="1"/>
</dbReference>
<accession>W7BS93</accession>
<organism evidence="2 3">
    <name type="scientific">Listeria grandensis FSL F6-0971</name>
    <dbReference type="NCBI Taxonomy" id="1265819"/>
    <lineage>
        <taxon>Bacteria</taxon>
        <taxon>Bacillati</taxon>
        <taxon>Bacillota</taxon>
        <taxon>Bacilli</taxon>
        <taxon>Bacillales</taxon>
        <taxon>Listeriaceae</taxon>
        <taxon>Listeria</taxon>
    </lineage>
</organism>
<evidence type="ECO:0000313" key="2">
    <source>
        <dbReference type="EMBL" id="EUJ23138.1"/>
    </source>
</evidence>
<dbReference type="RefSeq" id="WP_241433322.1">
    <property type="nucleotide sequence ID" value="NZ_AODD01000013.1"/>
</dbReference>
<sequence>MIFTGRLTNEEVQQVVNAADIYVQPSLMEGCSIAIIEAMACGKPVIAANVGGNPDIISKETGILIEARSSEALREALDTCLTEPERRRDMGVAGRRRVETELNWRQLAKDVEHVYGMPKP</sequence>
<dbReference type="Proteomes" id="UP000019253">
    <property type="component" value="Unassembled WGS sequence"/>
</dbReference>
<gene>
    <name evidence="2" type="ORF">PGRAN_09406</name>
</gene>
<dbReference type="EMBL" id="AODD01000013">
    <property type="protein sequence ID" value="EUJ23138.1"/>
    <property type="molecule type" value="Genomic_DNA"/>
</dbReference>
<proteinExistence type="predicted"/>
<dbReference type="PANTHER" id="PTHR45947:SF3">
    <property type="entry name" value="SULFOQUINOVOSYL TRANSFERASE SQD2"/>
    <property type="match status" value="1"/>
</dbReference>